<gene>
    <name evidence="2" type="ORF">E5355_14285</name>
</gene>
<dbReference type="Proteomes" id="UP000310532">
    <property type="component" value="Unassembled WGS sequence"/>
</dbReference>
<evidence type="ECO:0000256" key="1">
    <source>
        <dbReference type="SAM" id="MobiDB-lite"/>
    </source>
</evidence>
<evidence type="ECO:0000313" key="3">
    <source>
        <dbReference type="Proteomes" id="UP000310532"/>
    </source>
</evidence>
<comment type="caution">
    <text evidence="2">The sequence shown here is derived from an EMBL/GenBank/DDBJ whole genome shotgun (WGS) entry which is preliminary data.</text>
</comment>
<evidence type="ECO:0000313" key="2">
    <source>
        <dbReference type="EMBL" id="TGY01862.1"/>
    </source>
</evidence>
<dbReference type="AlphaFoldDB" id="A0A4S2AM89"/>
<proteinExistence type="predicted"/>
<reference evidence="2 3" key="1">
    <citation type="submission" date="2019-04" db="EMBL/GenBank/DDBJ databases">
        <title>Microbes associate with the intestines of laboratory mice.</title>
        <authorList>
            <person name="Navarre W."/>
            <person name="Wong E."/>
            <person name="Huang K."/>
            <person name="Tropini C."/>
            <person name="Ng K."/>
            <person name="Yu B."/>
        </authorList>
    </citation>
    <scope>NUCLEOTIDE SEQUENCE [LARGE SCALE GENOMIC DNA]</scope>
    <source>
        <strain evidence="2 3">NM69_E16B</strain>
    </source>
</reference>
<keyword evidence="3" id="KW-1185">Reference proteome</keyword>
<organism evidence="2 3">
    <name type="scientific">Bacteroides muris</name>
    <name type="common">ex Afrizal et al. 2022</name>
    <dbReference type="NCBI Taxonomy" id="2516960"/>
    <lineage>
        <taxon>Bacteria</taxon>
        <taxon>Pseudomonadati</taxon>
        <taxon>Bacteroidota</taxon>
        <taxon>Bacteroidia</taxon>
        <taxon>Bacteroidales</taxon>
        <taxon>Bacteroidaceae</taxon>
        <taxon>Bacteroides</taxon>
    </lineage>
</organism>
<evidence type="ECO:0008006" key="4">
    <source>
        <dbReference type="Google" id="ProtNLM"/>
    </source>
</evidence>
<protein>
    <recommendedName>
        <fullName evidence="4">Type VI secretion system baseplate subunit TssK</fullName>
    </recommendedName>
</protein>
<accession>A0A4S2AM89</accession>
<sequence length="388" mass="44652">MMNTRKQKPGKRYPLVNWADGMPVNKKHFIQLEDHFTDRLCEYQSFQLNRANYGLLPFRKGEAVSGDFSITELVTGTLEVRLKRCLALTAGGYLIDYDAGGDDELTASFHIAIDETEDKDQRWDVILMADPFERLPSGVPDEKETSPRQPDALPNYALSVVPTGQIDGNNLGRHFLVIGRLRKNGNRCEVDGNFIPPCTSMSSHPDLKNYYLKFGQLVDSIEKASSDILAKVENAEKQTPLAVNIGMLCRHVMLFISDIYFSYRNEGQYYPPLRFLNVFSTLAHRLYVCLGFMNKEEKEDLLKYFNEWNGINPGAYEGLLRENSGLLYNHQNIRPLMITAERFLYQFNDLWTTLSRLEYIGKHKENIVVAERSRQPKETNESRWNILD</sequence>
<feature type="region of interest" description="Disordered" evidence="1">
    <location>
        <begin position="135"/>
        <end position="154"/>
    </location>
</feature>
<dbReference type="EMBL" id="SRYZ01000039">
    <property type="protein sequence ID" value="TGY01862.1"/>
    <property type="molecule type" value="Genomic_DNA"/>
</dbReference>
<name>A0A4S2AM89_9BACE</name>